<gene>
    <name evidence="2" type="ORF">ACFWGY_25940</name>
</gene>
<evidence type="ECO:0000313" key="2">
    <source>
        <dbReference type="EMBL" id="MFD6796785.1"/>
    </source>
</evidence>
<keyword evidence="3" id="KW-1185">Reference proteome</keyword>
<sequence length="82" mass="9282">RRQVDRHRRPPVTPASIPQPATVQPTMDRRSWYMPKRAADDLARAVAELHYDTRQPKHAVLAELVAAALLHLPEVSANLRSL</sequence>
<dbReference type="Proteomes" id="UP001598673">
    <property type="component" value="Unassembled WGS sequence"/>
</dbReference>
<feature type="region of interest" description="Disordered" evidence="1">
    <location>
        <begin position="1"/>
        <end position="27"/>
    </location>
</feature>
<dbReference type="EMBL" id="JBHXCV010000033">
    <property type="protein sequence ID" value="MFD6796785.1"/>
    <property type="molecule type" value="Genomic_DNA"/>
</dbReference>
<name>A0ABW6GC89_9PSEU</name>
<comment type="caution">
    <text evidence="2">The sequence shown here is derived from an EMBL/GenBank/DDBJ whole genome shotgun (WGS) entry which is preliminary data.</text>
</comment>
<evidence type="ECO:0000256" key="1">
    <source>
        <dbReference type="SAM" id="MobiDB-lite"/>
    </source>
</evidence>
<organism evidence="2 3">
    <name type="scientific">Prauserella salsuginis</name>
    <dbReference type="NCBI Taxonomy" id="387889"/>
    <lineage>
        <taxon>Bacteria</taxon>
        <taxon>Bacillati</taxon>
        <taxon>Actinomycetota</taxon>
        <taxon>Actinomycetes</taxon>
        <taxon>Pseudonocardiales</taxon>
        <taxon>Pseudonocardiaceae</taxon>
        <taxon>Prauserella</taxon>
        <taxon>Prauserella salsuginis group</taxon>
    </lineage>
</organism>
<protein>
    <submittedName>
        <fullName evidence="2">Uncharacterized protein</fullName>
    </submittedName>
</protein>
<accession>A0ABW6GC89</accession>
<proteinExistence type="predicted"/>
<feature type="compositionally biased region" description="Basic residues" evidence="1">
    <location>
        <begin position="1"/>
        <end position="10"/>
    </location>
</feature>
<feature type="non-terminal residue" evidence="2">
    <location>
        <position position="1"/>
    </location>
</feature>
<evidence type="ECO:0000313" key="3">
    <source>
        <dbReference type="Proteomes" id="UP001598673"/>
    </source>
</evidence>
<dbReference type="RefSeq" id="WP_377541218.1">
    <property type="nucleotide sequence ID" value="NZ_JBHXCV010000033.1"/>
</dbReference>
<reference evidence="2 3" key="1">
    <citation type="submission" date="2024-09" db="EMBL/GenBank/DDBJ databases">
        <title>The Natural Products Discovery Center: Release of the First 8490 Sequenced Strains for Exploring Actinobacteria Biosynthetic Diversity.</title>
        <authorList>
            <person name="Kalkreuter E."/>
            <person name="Kautsar S.A."/>
            <person name="Yang D."/>
            <person name="Bader C.D."/>
            <person name="Teijaro C.N."/>
            <person name="Fluegel L."/>
            <person name="Davis C.M."/>
            <person name="Simpson J.R."/>
            <person name="Lauterbach L."/>
            <person name="Steele A.D."/>
            <person name="Gui C."/>
            <person name="Meng S."/>
            <person name="Li G."/>
            <person name="Viehrig K."/>
            <person name="Ye F."/>
            <person name="Su P."/>
            <person name="Kiefer A.F."/>
            <person name="Nichols A."/>
            <person name="Cepeda A.J."/>
            <person name="Yan W."/>
            <person name="Fan B."/>
            <person name="Jiang Y."/>
            <person name="Adhikari A."/>
            <person name="Zheng C.-J."/>
            <person name="Schuster L."/>
            <person name="Cowan T.M."/>
            <person name="Smanski M.J."/>
            <person name="Chevrette M.G."/>
            <person name="De Carvalho L.P.S."/>
            <person name="Shen B."/>
        </authorList>
    </citation>
    <scope>NUCLEOTIDE SEQUENCE [LARGE SCALE GENOMIC DNA]</scope>
    <source>
        <strain evidence="2 3">NPDC060353</strain>
    </source>
</reference>